<accession>A0ACC0UHF3</accession>
<organism evidence="1 2">
    <name type="scientific">Russula earlei</name>
    <dbReference type="NCBI Taxonomy" id="71964"/>
    <lineage>
        <taxon>Eukaryota</taxon>
        <taxon>Fungi</taxon>
        <taxon>Dikarya</taxon>
        <taxon>Basidiomycota</taxon>
        <taxon>Agaricomycotina</taxon>
        <taxon>Agaricomycetes</taxon>
        <taxon>Russulales</taxon>
        <taxon>Russulaceae</taxon>
        <taxon>Russula</taxon>
    </lineage>
</organism>
<name>A0ACC0UHF3_9AGAM</name>
<dbReference type="Proteomes" id="UP001207468">
    <property type="component" value="Unassembled WGS sequence"/>
</dbReference>
<proteinExistence type="predicted"/>
<reference evidence="1" key="1">
    <citation type="submission" date="2021-03" db="EMBL/GenBank/DDBJ databases">
        <title>Evolutionary priming and transition to the ectomycorrhizal habit in an iconic lineage of mushroom-forming fungi: is preadaptation a requirement?</title>
        <authorList>
            <consortium name="DOE Joint Genome Institute"/>
            <person name="Looney B.P."/>
            <person name="Miyauchi S."/>
            <person name="Morin E."/>
            <person name="Drula E."/>
            <person name="Courty P.E."/>
            <person name="Chicoki N."/>
            <person name="Fauchery L."/>
            <person name="Kohler A."/>
            <person name="Kuo A."/>
            <person name="LaButti K."/>
            <person name="Pangilinan J."/>
            <person name="Lipzen A."/>
            <person name="Riley R."/>
            <person name="Andreopoulos W."/>
            <person name="He G."/>
            <person name="Johnson J."/>
            <person name="Barry K.W."/>
            <person name="Grigoriev I.V."/>
            <person name="Nagy L."/>
            <person name="Hibbett D."/>
            <person name="Henrissat B."/>
            <person name="Matheny P.B."/>
            <person name="Labbe J."/>
            <person name="Martin A.F."/>
        </authorList>
    </citation>
    <scope>NUCLEOTIDE SEQUENCE</scope>
    <source>
        <strain evidence="1">BPL698</strain>
    </source>
</reference>
<keyword evidence="2" id="KW-1185">Reference proteome</keyword>
<evidence type="ECO:0000313" key="2">
    <source>
        <dbReference type="Proteomes" id="UP001207468"/>
    </source>
</evidence>
<sequence>MTEECEREEDLMKEEMIAPAIAMSMHPEVESDVQGMWKVLTDNINLMVMNLTNQVRSITEVTEAVASGDLTKKVAVDVCGETLDLKETINGMTESLSVFTDEVSRVVHKVGTEGRLGGQANVTNVGRLFDSTSPNHCCSYGELRFIHGDLTQKVTGISVSGEIFHLVNTINDMIDQLEFFASEVKKVVGLRRPHGCDVGTEGKLGVQAEVGNVQNLARNHSFDITLSLQGNVNQQDGRQFDHLSA</sequence>
<comment type="caution">
    <text evidence="1">The sequence shown here is derived from an EMBL/GenBank/DDBJ whole genome shotgun (WGS) entry which is preliminary data.</text>
</comment>
<gene>
    <name evidence="1" type="ORF">F5148DRAFT_1174574</name>
</gene>
<dbReference type="EMBL" id="JAGFNK010000029">
    <property type="protein sequence ID" value="KAI9511000.1"/>
    <property type="molecule type" value="Genomic_DNA"/>
</dbReference>
<protein>
    <submittedName>
        <fullName evidence="1">Uncharacterized protein</fullName>
    </submittedName>
</protein>
<evidence type="ECO:0000313" key="1">
    <source>
        <dbReference type="EMBL" id="KAI9511000.1"/>
    </source>
</evidence>